<reference evidence="1" key="1">
    <citation type="submission" date="2020-05" db="EMBL/GenBank/DDBJ databases">
        <authorList>
            <person name="Chiriac C."/>
            <person name="Salcher M."/>
            <person name="Ghai R."/>
            <person name="Kavagutti S V."/>
        </authorList>
    </citation>
    <scope>NUCLEOTIDE SEQUENCE</scope>
</reference>
<organism evidence="1">
    <name type="scientific">uncultured Caudovirales phage</name>
    <dbReference type="NCBI Taxonomy" id="2100421"/>
    <lineage>
        <taxon>Viruses</taxon>
        <taxon>Duplodnaviria</taxon>
        <taxon>Heunggongvirae</taxon>
        <taxon>Uroviricota</taxon>
        <taxon>Caudoviricetes</taxon>
        <taxon>Peduoviridae</taxon>
        <taxon>Maltschvirus</taxon>
        <taxon>Maltschvirus maltsch</taxon>
    </lineage>
</organism>
<protein>
    <submittedName>
        <fullName evidence="1">Uncharacterized protein</fullName>
    </submittedName>
</protein>
<sequence>MEQNVRVGLENSSPIICESCGGDTFSEATYLRKISKLLTGSPEDMIVPVPTFICTKCGHVNTQFQVKDAKAQPTDTPKIIS</sequence>
<accession>A0A6J5SUW4</accession>
<proteinExistence type="predicted"/>
<gene>
    <name evidence="1" type="ORF">UFOVP1604_123</name>
</gene>
<evidence type="ECO:0000313" key="1">
    <source>
        <dbReference type="EMBL" id="CAB4219040.1"/>
    </source>
</evidence>
<dbReference type="EMBL" id="LR797474">
    <property type="protein sequence ID" value="CAB4219040.1"/>
    <property type="molecule type" value="Genomic_DNA"/>
</dbReference>
<name>A0A6J5SUW4_9CAUD</name>